<dbReference type="GO" id="GO:0046872">
    <property type="term" value="F:metal ion binding"/>
    <property type="evidence" value="ECO:0007669"/>
    <property type="project" value="UniProtKB-KW"/>
</dbReference>
<evidence type="ECO:0000256" key="1">
    <source>
        <dbReference type="ARBA" id="ARBA00001946"/>
    </source>
</evidence>
<dbReference type="InterPro" id="IPR006073">
    <property type="entry name" value="GTP-bd"/>
</dbReference>
<evidence type="ECO:0000313" key="6">
    <source>
        <dbReference type="EMBL" id="QDU61104.1"/>
    </source>
</evidence>
<dbReference type="Pfam" id="PF01926">
    <property type="entry name" value="MMR_HSR1"/>
    <property type="match status" value="1"/>
</dbReference>
<dbReference type="InterPro" id="IPR013029">
    <property type="entry name" value="YchF_C"/>
</dbReference>
<dbReference type="InterPro" id="IPR012676">
    <property type="entry name" value="TGS-like"/>
</dbReference>
<dbReference type="Pfam" id="PF06071">
    <property type="entry name" value="YchF-GTPase_C"/>
    <property type="match status" value="1"/>
</dbReference>
<name>A0A518B2E3_9BACT</name>
<evidence type="ECO:0000259" key="5">
    <source>
        <dbReference type="PROSITE" id="PS51880"/>
    </source>
</evidence>
<keyword evidence="4" id="KW-0067">ATP-binding</keyword>
<dbReference type="SUPFAM" id="SSF52540">
    <property type="entry name" value="P-loop containing nucleoside triphosphate hydrolases"/>
    <property type="match status" value="1"/>
</dbReference>
<dbReference type="FunFam" id="3.10.20.30:FF:000001">
    <property type="entry name" value="Ribosome-binding ATPase YchF"/>
    <property type="match status" value="1"/>
</dbReference>
<dbReference type="RefSeq" id="WP_145257741.1">
    <property type="nucleotide sequence ID" value="NZ_CP036279.1"/>
</dbReference>
<dbReference type="CDD" id="cd04867">
    <property type="entry name" value="TGS_YchF_OLA1"/>
    <property type="match status" value="1"/>
</dbReference>
<keyword evidence="3" id="KW-0547">Nucleotide-binding</keyword>
<protein>
    <submittedName>
        <fullName evidence="6">Ribosome-binding ATPase YchF</fullName>
    </submittedName>
</protein>
<comment type="cofactor">
    <cofactor evidence="1">
        <name>Mg(2+)</name>
        <dbReference type="ChEBI" id="CHEBI:18420"/>
    </cofactor>
</comment>
<reference evidence="6 7" key="1">
    <citation type="submission" date="2019-02" db="EMBL/GenBank/DDBJ databases">
        <title>Deep-cultivation of Planctomycetes and their phenomic and genomic characterization uncovers novel biology.</title>
        <authorList>
            <person name="Wiegand S."/>
            <person name="Jogler M."/>
            <person name="Boedeker C."/>
            <person name="Pinto D."/>
            <person name="Vollmers J."/>
            <person name="Rivas-Marin E."/>
            <person name="Kohn T."/>
            <person name="Peeters S.H."/>
            <person name="Heuer A."/>
            <person name="Rast P."/>
            <person name="Oberbeckmann S."/>
            <person name="Bunk B."/>
            <person name="Jeske O."/>
            <person name="Meyerdierks A."/>
            <person name="Storesund J.E."/>
            <person name="Kallscheuer N."/>
            <person name="Luecker S."/>
            <person name="Lage O.M."/>
            <person name="Pohl T."/>
            <person name="Merkel B.J."/>
            <person name="Hornburger P."/>
            <person name="Mueller R.-W."/>
            <person name="Bruemmer F."/>
            <person name="Labrenz M."/>
            <person name="Spormann A.M."/>
            <person name="Op den Camp H."/>
            <person name="Overmann J."/>
            <person name="Amann R."/>
            <person name="Jetten M.S.M."/>
            <person name="Mascher T."/>
            <person name="Medema M.H."/>
            <person name="Devos D.P."/>
            <person name="Kaster A.-K."/>
            <person name="Ovreas L."/>
            <person name="Rohde M."/>
            <person name="Galperin M.Y."/>
            <person name="Jogler C."/>
        </authorList>
    </citation>
    <scope>NUCLEOTIDE SEQUENCE [LARGE SCALE GENOMIC DNA]</scope>
    <source>
        <strain evidence="6 7">Pan216</strain>
    </source>
</reference>
<dbReference type="Gene3D" id="3.10.20.30">
    <property type="match status" value="1"/>
</dbReference>
<dbReference type="GO" id="GO:0005524">
    <property type="term" value="F:ATP binding"/>
    <property type="evidence" value="ECO:0007669"/>
    <property type="project" value="UniProtKB-KW"/>
</dbReference>
<evidence type="ECO:0000256" key="2">
    <source>
        <dbReference type="ARBA" id="ARBA00022723"/>
    </source>
</evidence>
<dbReference type="PRINTS" id="PR00326">
    <property type="entry name" value="GTP1OBG"/>
</dbReference>
<organism evidence="6 7">
    <name type="scientific">Kolteria novifilia</name>
    <dbReference type="NCBI Taxonomy" id="2527975"/>
    <lineage>
        <taxon>Bacteria</taxon>
        <taxon>Pseudomonadati</taxon>
        <taxon>Planctomycetota</taxon>
        <taxon>Planctomycetia</taxon>
        <taxon>Kolteriales</taxon>
        <taxon>Kolteriaceae</taxon>
        <taxon>Kolteria</taxon>
    </lineage>
</organism>
<dbReference type="PIRSF" id="PIRSF006641">
    <property type="entry name" value="CHP00092"/>
    <property type="match status" value="1"/>
</dbReference>
<dbReference type="OrthoDB" id="9807318at2"/>
<dbReference type="InterPro" id="IPR004396">
    <property type="entry name" value="ATPase_YchF/OLA1"/>
</dbReference>
<dbReference type="KEGG" id="knv:Pan216_19580"/>
<keyword evidence="7" id="KW-1185">Reference proteome</keyword>
<feature type="domain" description="TGS" evidence="5">
    <location>
        <begin position="261"/>
        <end position="344"/>
    </location>
</feature>
<accession>A0A518B2E3</accession>
<evidence type="ECO:0000313" key="7">
    <source>
        <dbReference type="Proteomes" id="UP000317093"/>
    </source>
</evidence>
<dbReference type="PROSITE" id="PS51880">
    <property type="entry name" value="TGS"/>
    <property type="match status" value="1"/>
</dbReference>
<dbReference type="InterPro" id="IPR023192">
    <property type="entry name" value="TGS-like_dom_sf"/>
</dbReference>
<evidence type="ECO:0000256" key="4">
    <source>
        <dbReference type="ARBA" id="ARBA00022840"/>
    </source>
</evidence>
<dbReference type="Gene3D" id="3.40.50.300">
    <property type="entry name" value="P-loop containing nucleotide triphosphate hydrolases"/>
    <property type="match status" value="1"/>
</dbReference>
<keyword evidence="2" id="KW-0479">Metal-binding</keyword>
<dbReference type="InterPro" id="IPR004095">
    <property type="entry name" value="TGS"/>
</dbReference>
<sequence length="346" mass="37471">MRVGIVGYSQSGKSTLFQALTGVAPDPAAALKGQIGIAKVGDDRLDFLTGMFKPKKTTPATVEFIDTPGLIPGQKADNPQRIATLRGADGLLAVLNGFSDPKEPAAQLESFRDELLFADLEVVTNRLTKLEAQGKRPKSAADRERDDKEIEELKAVAERLESGQSIAGMEFSEETGKIIRGFQLFSLKPEIVVLNCSEDTIGEPPLDGLKDLCNGPTGVAAKLELDLAELDGEERATFMEELGVTELAKDKLIRAAYDILGLISFFTVGEDECKAWTIDRGTTAVDAAGKIHSDIARGFIRAELCNYADLVECGSMKEVKAKGLQRLEGKEYIVADGDIINFRFNV</sequence>
<dbReference type="Gene3D" id="1.10.150.300">
    <property type="entry name" value="TGS-like domain"/>
    <property type="match status" value="1"/>
</dbReference>
<dbReference type="PANTHER" id="PTHR23305">
    <property type="entry name" value="OBG GTPASE FAMILY"/>
    <property type="match status" value="1"/>
</dbReference>
<dbReference type="GO" id="GO:0005737">
    <property type="term" value="C:cytoplasm"/>
    <property type="evidence" value="ECO:0007669"/>
    <property type="project" value="TreeGrafter"/>
</dbReference>
<dbReference type="GO" id="GO:0005525">
    <property type="term" value="F:GTP binding"/>
    <property type="evidence" value="ECO:0007669"/>
    <property type="project" value="InterPro"/>
</dbReference>
<dbReference type="EMBL" id="CP036279">
    <property type="protein sequence ID" value="QDU61104.1"/>
    <property type="molecule type" value="Genomic_DNA"/>
</dbReference>
<evidence type="ECO:0000256" key="3">
    <source>
        <dbReference type="ARBA" id="ARBA00022741"/>
    </source>
</evidence>
<dbReference type="AlphaFoldDB" id="A0A518B2E3"/>
<dbReference type="Proteomes" id="UP000317093">
    <property type="component" value="Chromosome"/>
</dbReference>
<dbReference type="SUPFAM" id="SSF81271">
    <property type="entry name" value="TGS-like"/>
    <property type="match status" value="1"/>
</dbReference>
<proteinExistence type="predicted"/>
<dbReference type="InterPro" id="IPR012675">
    <property type="entry name" value="Beta-grasp_dom_sf"/>
</dbReference>
<dbReference type="InterPro" id="IPR027417">
    <property type="entry name" value="P-loop_NTPase"/>
</dbReference>
<dbReference type="GO" id="GO:0016887">
    <property type="term" value="F:ATP hydrolysis activity"/>
    <property type="evidence" value="ECO:0007669"/>
    <property type="project" value="InterPro"/>
</dbReference>
<dbReference type="PANTHER" id="PTHR23305:SF18">
    <property type="entry name" value="OBG-TYPE G DOMAIN-CONTAINING PROTEIN"/>
    <property type="match status" value="1"/>
</dbReference>
<gene>
    <name evidence="6" type="primary">ychF</name>
    <name evidence="6" type="ORF">Pan216_19580</name>
</gene>